<name>A0A9N9FIX2_9GLOM</name>
<evidence type="ECO:0000259" key="1">
    <source>
        <dbReference type="Pfam" id="PF02037"/>
    </source>
</evidence>
<dbReference type="OrthoDB" id="10350122at2759"/>
<dbReference type="Pfam" id="PF02037">
    <property type="entry name" value="SAP"/>
    <property type="match status" value="1"/>
</dbReference>
<evidence type="ECO:0000313" key="3">
    <source>
        <dbReference type="Proteomes" id="UP000789831"/>
    </source>
</evidence>
<keyword evidence="3" id="KW-1185">Reference proteome</keyword>
<dbReference type="InterPro" id="IPR003034">
    <property type="entry name" value="SAP_dom"/>
</dbReference>
<sequence length="150" mass="16817">MPLVKRSKADILRRKNKNELKELCIEYGLPTWGSRGDLEDRIRDQHKSKNKIFEYCVEEQSKPKASSSSTPSVPLNVAMPEDMIKSLPASMSLSSTLSQPNDDSKIEKSVEVVAAEILCAMVASKTLEEMNPIEYYADVINGLLELSNRQ</sequence>
<comment type="caution">
    <text evidence="2">The sequence shown here is derived from an EMBL/GenBank/DDBJ whole genome shotgun (WGS) entry which is preliminary data.</text>
</comment>
<accession>A0A9N9FIX2</accession>
<gene>
    <name evidence="2" type="ORF">AGERDE_LOCUS6010</name>
</gene>
<reference evidence="2" key="1">
    <citation type="submission" date="2021-06" db="EMBL/GenBank/DDBJ databases">
        <authorList>
            <person name="Kallberg Y."/>
            <person name="Tangrot J."/>
            <person name="Rosling A."/>
        </authorList>
    </citation>
    <scope>NUCLEOTIDE SEQUENCE</scope>
    <source>
        <strain evidence="2">MT106</strain>
    </source>
</reference>
<organism evidence="2 3">
    <name type="scientific">Ambispora gerdemannii</name>
    <dbReference type="NCBI Taxonomy" id="144530"/>
    <lineage>
        <taxon>Eukaryota</taxon>
        <taxon>Fungi</taxon>
        <taxon>Fungi incertae sedis</taxon>
        <taxon>Mucoromycota</taxon>
        <taxon>Glomeromycotina</taxon>
        <taxon>Glomeromycetes</taxon>
        <taxon>Archaeosporales</taxon>
        <taxon>Ambisporaceae</taxon>
        <taxon>Ambispora</taxon>
    </lineage>
</organism>
<feature type="domain" description="SAP" evidence="1">
    <location>
        <begin position="17"/>
        <end position="44"/>
    </location>
</feature>
<dbReference type="Proteomes" id="UP000789831">
    <property type="component" value="Unassembled WGS sequence"/>
</dbReference>
<protein>
    <submittedName>
        <fullName evidence="2">579_t:CDS:1</fullName>
    </submittedName>
</protein>
<proteinExistence type="predicted"/>
<dbReference type="EMBL" id="CAJVPL010000882">
    <property type="protein sequence ID" value="CAG8537327.1"/>
    <property type="molecule type" value="Genomic_DNA"/>
</dbReference>
<dbReference type="AlphaFoldDB" id="A0A9N9FIX2"/>
<evidence type="ECO:0000313" key="2">
    <source>
        <dbReference type="EMBL" id="CAG8537327.1"/>
    </source>
</evidence>